<dbReference type="Proteomes" id="UP000822152">
    <property type="component" value="Unassembled WGS sequence"/>
</dbReference>
<name>A0ABX2GPA1_9FIRM</name>
<dbReference type="SMART" id="SM00530">
    <property type="entry name" value="HTH_XRE"/>
    <property type="match status" value="1"/>
</dbReference>
<comment type="caution">
    <text evidence="2">The sequence shown here is derived from an EMBL/GenBank/DDBJ whole genome shotgun (WGS) entry which is preliminary data.</text>
</comment>
<dbReference type="Pfam" id="PF12844">
    <property type="entry name" value="HTH_19"/>
    <property type="match status" value="1"/>
</dbReference>
<dbReference type="RefSeq" id="WP_173743083.1">
    <property type="nucleotide sequence ID" value="NZ_JAAIPF010000011.1"/>
</dbReference>
<keyword evidence="3" id="KW-1185">Reference proteome</keyword>
<proteinExistence type="predicted"/>
<gene>
    <name evidence="2" type="ORF">G4952_06360</name>
</gene>
<dbReference type="InterPro" id="IPR010982">
    <property type="entry name" value="Lambda_DNA-bd_dom_sf"/>
</dbReference>
<dbReference type="EMBL" id="JAAIPF010000011">
    <property type="protein sequence ID" value="NSF73448.1"/>
    <property type="molecule type" value="Genomic_DNA"/>
</dbReference>
<feature type="domain" description="HTH cro/C1-type" evidence="1">
    <location>
        <begin position="7"/>
        <end position="65"/>
    </location>
</feature>
<accession>A0ABX2GPA1</accession>
<protein>
    <submittedName>
        <fullName evidence="2">Helix-turn-helix transcriptional regulator</fullName>
    </submittedName>
</protein>
<organism evidence="2 3">
    <name type="scientific">Blautia wexlerae</name>
    <dbReference type="NCBI Taxonomy" id="418240"/>
    <lineage>
        <taxon>Bacteria</taxon>
        <taxon>Bacillati</taxon>
        <taxon>Bacillota</taxon>
        <taxon>Clostridia</taxon>
        <taxon>Lachnospirales</taxon>
        <taxon>Lachnospiraceae</taxon>
        <taxon>Blautia</taxon>
    </lineage>
</organism>
<evidence type="ECO:0000259" key="1">
    <source>
        <dbReference type="PROSITE" id="PS50943"/>
    </source>
</evidence>
<reference evidence="2 3" key="1">
    <citation type="journal article" date="2020" name="Cell Host Microbe">
        <title>Functional and Genomic Variation between Human-Derived Isolates of Lachnospiraceae Reveals Inter- and Intra-Species Diversity.</title>
        <authorList>
            <person name="Sorbara M.T."/>
            <person name="Littmann E.R."/>
            <person name="Fontana E."/>
            <person name="Moody T.U."/>
            <person name="Kohout C.E."/>
            <person name="Gjonbalaj M."/>
            <person name="Eaton V."/>
            <person name="Seok R."/>
            <person name="Leiner I.M."/>
            <person name="Pamer E.G."/>
        </authorList>
    </citation>
    <scope>NUCLEOTIDE SEQUENCE [LARGE SCALE GENOMIC DNA]</scope>
    <source>
        <strain evidence="2 3">MSK.20.11</strain>
    </source>
</reference>
<dbReference type="SUPFAM" id="SSF47413">
    <property type="entry name" value="lambda repressor-like DNA-binding domains"/>
    <property type="match status" value="1"/>
</dbReference>
<dbReference type="PROSITE" id="PS50943">
    <property type="entry name" value="HTH_CROC1"/>
    <property type="match status" value="1"/>
</dbReference>
<dbReference type="Gene3D" id="1.10.260.40">
    <property type="entry name" value="lambda repressor-like DNA-binding domains"/>
    <property type="match status" value="1"/>
</dbReference>
<dbReference type="InterPro" id="IPR001387">
    <property type="entry name" value="Cro/C1-type_HTH"/>
</dbReference>
<evidence type="ECO:0000313" key="3">
    <source>
        <dbReference type="Proteomes" id="UP000822152"/>
    </source>
</evidence>
<evidence type="ECO:0000313" key="2">
    <source>
        <dbReference type="EMBL" id="NSF73448.1"/>
    </source>
</evidence>
<sequence length="170" mass="19610">MAIGQRIKFFRNRKGMTQKQLGEQLGFKGKTSDVRMAQYESEARVPKIDLVKQISQIFDINTHALTVPDIDTHIGLMHTLFALEDMYGLKVKNVDGQPHLCLDSSISAPGSSADEMLRAWMEQADKLENGEISKEKYDEWRYKYPELDTYQKRTKVPSQELSDYLVKHLK</sequence>
<dbReference type="CDD" id="cd00093">
    <property type="entry name" value="HTH_XRE"/>
    <property type="match status" value="1"/>
</dbReference>